<sequence>MNVDIKDTERIYRQEIHPSDLLRVKTFQQTEHSMLPTSIAGSEWKMGLRFLLAPRSITTDGYMDEIEDFLTRLSM</sequence>
<dbReference type="RefSeq" id="WP_342556064.1">
    <property type="nucleotide sequence ID" value="NZ_CP159992.1"/>
</dbReference>
<name>A0AAU8NKQ8_9BACL</name>
<gene>
    <name evidence="1" type="ORF">ABXS70_11775</name>
</gene>
<dbReference type="AlphaFoldDB" id="A0AAU8NKQ8"/>
<evidence type="ECO:0000313" key="1">
    <source>
        <dbReference type="EMBL" id="XCP97329.1"/>
    </source>
</evidence>
<accession>A0AAU8NKQ8</accession>
<proteinExistence type="predicted"/>
<dbReference type="EMBL" id="CP159992">
    <property type="protein sequence ID" value="XCP97329.1"/>
    <property type="molecule type" value="Genomic_DNA"/>
</dbReference>
<reference evidence="1" key="1">
    <citation type="submission" date="2024-05" db="EMBL/GenBank/DDBJ databases">
        <title>Draft genome assemblies of 36 bacteria isolated from hibernating arctic ground squirrels.</title>
        <authorList>
            <person name="McKee H."/>
            <person name="Mullen L."/>
            <person name="Drown D.M."/>
            <person name="Duddleston K.N."/>
        </authorList>
    </citation>
    <scope>NUCLEOTIDE SEQUENCE</scope>
    <source>
        <strain evidence="1">AN1007</strain>
    </source>
</reference>
<organism evidence="1">
    <name type="scientific">Paenibacillus sp. AN1007</name>
    <dbReference type="NCBI Taxonomy" id="3151385"/>
    <lineage>
        <taxon>Bacteria</taxon>
        <taxon>Bacillati</taxon>
        <taxon>Bacillota</taxon>
        <taxon>Bacilli</taxon>
        <taxon>Bacillales</taxon>
        <taxon>Paenibacillaceae</taxon>
        <taxon>Paenibacillus</taxon>
    </lineage>
</organism>
<protein>
    <submittedName>
        <fullName evidence="1">Uncharacterized protein</fullName>
    </submittedName>
</protein>